<feature type="domain" description="Peptidase M20 dimerisation" evidence="15">
    <location>
        <begin position="173"/>
        <end position="282"/>
    </location>
</feature>
<keyword evidence="12" id="KW-0457">Lysine biosynthesis</keyword>
<dbReference type="SUPFAM" id="SSF55031">
    <property type="entry name" value="Bacterial exopeptidase dimerisation domain"/>
    <property type="match status" value="1"/>
</dbReference>
<dbReference type="InterPro" id="IPR002933">
    <property type="entry name" value="Peptidase_M20"/>
</dbReference>
<dbReference type="PANTHER" id="PTHR43808:SF8">
    <property type="entry name" value="PEPTIDASE M20 DIMERISATION DOMAIN-CONTAINING PROTEIN"/>
    <property type="match status" value="1"/>
</dbReference>
<evidence type="ECO:0000259" key="15">
    <source>
        <dbReference type="Pfam" id="PF07687"/>
    </source>
</evidence>
<evidence type="ECO:0000256" key="10">
    <source>
        <dbReference type="ARBA" id="ARBA00022833"/>
    </source>
</evidence>
<dbReference type="SUPFAM" id="SSF53187">
    <property type="entry name" value="Zn-dependent exopeptidases"/>
    <property type="match status" value="1"/>
</dbReference>
<keyword evidence="7" id="KW-0028">Amino-acid biosynthesis</keyword>
<keyword evidence="10" id="KW-0862">Zinc</keyword>
<dbReference type="GO" id="GO:0019877">
    <property type="term" value="P:diaminopimelate biosynthetic process"/>
    <property type="evidence" value="ECO:0007669"/>
    <property type="project" value="UniProtKB-KW"/>
</dbReference>
<dbReference type="PROSITE" id="PS00759">
    <property type="entry name" value="ARGE_DAPE_CPG2_2"/>
    <property type="match status" value="1"/>
</dbReference>
<dbReference type="UniPathway" id="UPA00034">
    <property type="reaction ID" value="UER00021"/>
</dbReference>
<dbReference type="GO" id="GO:0046872">
    <property type="term" value="F:metal ion binding"/>
    <property type="evidence" value="ECO:0007669"/>
    <property type="project" value="UniProtKB-KW"/>
</dbReference>
<evidence type="ECO:0000256" key="14">
    <source>
        <dbReference type="ARBA" id="ARBA00051301"/>
    </source>
</evidence>
<comment type="catalytic activity">
    <reaction evidence="14">
        <text>N-succinyl-(2S,6S)-2,6-diaminopimelate + H2O = (2S,6S)-2,6-diaminopimelate + succinate</text>
        <dbReference type="Rhea" id="RHEA:22608"/>
        <dbReference type="ChEBI" id="CHEBI:15377"/>
        <dbReference type="ChEBI" id="CHEBI:30031"/>
        <dbReference type="ChEBI" id="CHEBI:57609"/>
        <dbReference type="ChEBI" id="CHEBI:58087"/>
        <dbReference type="EC" id="3.5.1.18"/>
    </reaction>
</comment>
<dbReference type="AlphaFoldDB" id="A0A347WL13"/>
<comment type="pathway">
    <text evidence="3">Amino-acid biosynthesis; L-lysine biosynthesis via DAP pathway; LL-2,6-diaminopimelate from (S)-tetrahydrodipicolinate (succinylase route): step 3/3.</text>
</comment>
<gene>
    <name evidence="16" type="ORF">CL176_07045</name>
</gene>
<dbReference type="OrthoDB" id="9792335at2"/>
<name>A0A347WL13_9LACT</name>
<evidence type="ECO:0000256" key="13">
    <source>
        <dbReference type="ARBA" id="ARBA00023285"/>
    </source>
</evidence>
<keyword evidence="17" id="KW-1185">Reference proteome</keyword>
<evidence type="ECO:0000313" key="16">
    <source>
        <dbReference type="EMBL" id="AXY25770.1"/>
    </source>
</evidence>
<dbReference type="KEGG" id="abae:CL176_07045"/>
<comment type="similarity">
    <text evidence="4">Belongs to the peptidase M20A family.</text>
</comment>
<evidence type="ECO:0000256" key="2">
    <source>
        <dbReference type="ARBA" id="ARBA00001947"/>
    </source>
</evidence>
<dbReference type="PANTHER" id="PTHR43808">
    <property type="entry name" value="ACETYLORNITHINE DEACETYLASE"/>
    <property type="match status" value="1"/>
</dbReference>
<organism evidence="16 17">
    <name type="scientific">Suicoccus acidiformans</name>
    <dbReference type="NCBI Taxonomy" id="2036206"/>
    <lineage>
        <taxon>Bacteria</taxon>
        <taxon>Bacillati</taxon>
        <taxon>Bacillota</taxon>
        <taxon>Bacilli</taxon>
        <taxon>Lactobacillales</taxon>
        <taxon>Aerococcaceae</taxon>
        <taxon>Suicoccus</taxon>
    </lineage>
</organism>
<keyword evidence="9" id="KW-0378">Hydrolase</keyword>
<dbReference type="InterPro" id="IPR036264">
    <property type="entry name" value="Bact_exopeptidase_dim_dom"/>
</dbReference>
<evidence type="ECO:0000256" key="5">
    <source>
        <dbReference type="ARBA" id="ARBA00011921"/>
    </source>
</evidence>
<evidence type="ECO:0000256" key="3">
    <source>
        <dbReference type="ARBA" id="ARBA00005130"/>
    </source>
</evidence>
<evidence type="ECO:0000256" key="4">
    <source>
        <dbReference type="ARBA" id="ARBA00006247"/>
    </source>
</evidence>
<reference evidence="16 17" key="1">
    <citation type="submission" date="2017-09" db="EMBL/GenBank/DDBJ databases">
        <title>Complete genome sequence of Oxytococcus suis strain ZY16052.</title>
        <authorList>
            <person name="Li F."/>
        </authorList>
    </citation>
    <scope>NUCLEOTIDE SEQUENCE [LARGE SCALE GENOMIC DNA]</scope>
    <source>
        <strain evidence="16 17">ZY16052</strain>
    </source>
</reference>
<evidence type="ECO:0000256" key="7">
    <source>
        <dbReference type="ARBA" id="ARBA00022605"/>
    </source>
</evidence>
<dbReference type="EC" id="3.5.1.18" evidence="5"/>
<dbReference type="Proteomes" id="UP000263232">
    <property type="component" value="Chromosome"/>
</dbReference>
<dbReference type="Pfam" id="PF01546">
    <property type="entry name" value="Peptidase_M20"/>
    <property type="match status" value="1"/>
</dbReference>
<proteinExistence type="inferred from homology"/>
<dbReference type="Gene3D" id="3.30.70.360">
    <property type="match status" value="1"/>
</dbReference>
<sequence>MNQNKAVTTLQDIIRIPSVNDREHDVAQYIQGLLAEYGINSELVEYQPGRSNLVAELKGTEDGKILVFSGHMDVVAAGDPVDWTYPPFDAHIEDDRMYGRGTTDMKAGVMALVWAMIRLKEDAVAFKGTLRLVLTVGEEIGMYGSKQMTELGYVDDADAILIAEPSGPDQVIYAHRGSLQYQVIAKGKAAHSSTPENGIDALQLIVDYIQESNRRFAEALPHKVNPDMGASFNVNTVIQGGDQINSVAGQVTLSANARTVPEFSNDEIIAIIEDVMAELSSETTGQLELNVLQNNPPAAGGHDSALVQAIRQATGRDIPATVLAGATDASNFGRVEKPHDLAIFGPGVFNLAHALDEYVSVSEYLEFIDIFTESAKAYLV</sequence>
<evidence type="ECO:0000256" key="12">
    <source>
        <dbReference type="ARBA" id="ARBA00023154"/>
    </source>
</evidence>
<dbReference type="NCBIfam" id="TIGR01910">
    <property type="entry name" value="DapE-ArgE"/>
    <property type="match status" value="1"/>
</dbReference>
<dbReference type="InterPro" id="IPR001261">
    <property type="entry name" value="ArgE/DapE_CS"/>
</dbReference>
<dbReference type="Pfam" id="PF07687">
    <property type="entry name" value="M20_dimer"/>
    <property type="match status" value="1"/>
</dbReference>
<dbReference type="EMBL" id="CP023434">
    <property type="protein sequence ID" value="AXY25770.1"/>
    <property type="molecule type" value="Genomic_DNA"/>
</dbReference>
<dbReference type="GO" id="GO:0009089">
    <property type="term" value="P:lysine biosynthetic process via diaminopimelate"/>
    <property type="evidence" value="ECO:0007669"/>
    <property type="project" value="UniProtKB-UniPathway"/>
</dbReference>
<dbReference type="NCBIfam" id="NF006365">
    <property type="entry name" value="PRK08588.1"/>
    <property type="match status" value="1"/>
</dbReference>
<evidence type="ECO:0000256" key="6">
    <source>
        <dbReference type="ARBA" id="ARBA00016853"/>
    </source>
</evidence>
<dbReference type="CDD" id="cd08659">
    <property type="entry name" value="M20_ArgE_DapE-like"/>
    <property type="match status" value="1"/>
</dbReference>
<dbReference type="InterPro" id="IPR011650">
    <property type="entry name" value="Peptidase_M20_dimer"/>
</dbReference>
<keyword evidence="11" id="KW-0220">Diaminopimelate biosynthesis</keyword>
<dbReference type="RefSeq" id="WP_118990669.1">
    <property type="nucleotide sequence ID" value="NZ_CP023434.1"/>
</dbReference>
<keyword evidence="13" id="KW-0170">Cobalt</keyword>
<dbReference type="InterPro" id="IPR010182">
    <property type="entry name" value="ArgE/DapE"/>
</dbReference>
<evidence type="ECO:0000256" key="11">
    <source>
        <dbReference type="ARBA" id="ARBA00022915"/>
    </source>
</evidence>
<dbReference type="InterPro" id="IPR050072">
    <property type="entry name" value="Peptidase_M20A"/>
</dbReference>
<keyword evidence="8" id="KW-0479">Metal-binding</keyword>
<evidence type="ECO:0000256" key="1">
    <source>
        <dbReference type="ARBA" id="ARBA00001941"/>
    </source>
</evidence>
<comment type="cofactor">
    <cofactor evidence="2">
        <name>Zn(2+)</name>
        <dbReference type="ChEBI" id="CHEBI:29105"/>
    </cofactor>
</comment>
<accession>A0A347WL13</accession>
<dbReference type="GO" id="GO:0009014">
    <property type="term" value="F:succinyl-diaminopimelate desuccinylase activity"/>
    <property type="evidence" value="ECO:0007669"/>
    <property type="project" value="UniProtKB-EC"/>
</dbReference>
<evidence type="ECO:0000256" key="8">
    <source>
        <dbReference type="ARBA" id="ARBA00022723"/>
    </source>
</evidence>
<protein>
    <recommendedName>
        <fullName evidence="6">Probable succinyl-diaminopimelate desuccinylase</fullName>
        <ecNumber evidence="5">3.5.1.18</ecNumber>
    </recommendedName>
</protein>
<comment type="cofactor">
    <cofactor evidence="1">
        <name>Co(2+)</name>
        <dbReference type="ChEBI" id="CHEBI:48828"/>
    </cofactor>
</comment>
<evidence type="ECO:0000256" key="9">
    <source>
        <dbReference type="ARBA" id="ARBA00022801"/>
    </source>
</evidence>
<dbReference type="Gene3D" id="3.40.630.10">
    <property type="entry name" value="Zn peptidases"/>
    <property type="match status" value="2"/>
</dbReference>
<evidence type="ECO:0000313" key="17">
    <source>
        <dbReference type="Proteomes" id="UP000263232"/>
    </source>
</evidence>